<keyword evidence="3" id="KW-1185">Reference proteome</keyword>
<organism evidence="2 3">
    <name type="scientific">Clostridium sardiniense</name>
    <name type="common">Clostridium absonum</name>
    <dbReference type="NCBI Taxonomy" id="29369"/>
    <lineage>
        <taxon>Bacteria</taxon>
        <taxon>Bacillati</taxon>
        <taxon>Bacillota</taxon>
        <taxon>Clostridia</taxon>
        <taxon>Eubacteriales</taxon>
        <taxon>Clostridiaceae</taxon>
        <taxon>Clostridium</taxon>
    </lineage>
</organism>
<feature type="transmembrane region" description="Helical" evidence="1">
    <location>
        <begin position="207"/>
        <end position="226"/>
    </location>
</feature>
<dbReference type="EMBL" id="JAIKTU010000008">
    <property type="protein sequence ID" value="MBY0755897.1"/>
    <property type="molecule type" value="Genomic_DNA"/>
</dbReference>
<feature type="transmembrane region" description="Helical" evidence="1">
    <location>
        <begin position="180"/>
        <end position="200"/>
    </location>
</feature>
<dbReference type="Pfam" id="PF06691">
    <property type="entry name" value="DUF1189"/>
    <property type="match status" value="1"/>
</dbReference>
<sequence>MKRDGFFSKLKNNIYNIEKFSEYVRYGLGKAILYALILSLIIGGIQGVYMGFRVKNNINEGIIELNEPKYDFSIKNGILEMKNSPVKFNQDNIVVYIDSNKDLNQAEGLKDAYVHGDMYILLLKDGIKLGSGGVNKDILYKDAFTGEYTNKTIVEQLKLASVVILPITVGFTIFQYFTTYLLNCLIIAAFSIIIGMIMGLRMKASAMYSLSVYAATLPSLILLPFSLIRPDIYFDTAFMAGTIIYVSFILRYIKKDLLKKIKL</sequence>
<evidence type="ECO:0000313" key="3">
    <source>
        <dbReference type="Proteomes" id="UP001299068"/>
    </source>
</evidence>
<name>A0ABS7KZF6_CLOSR</name>
<dbReference type="InterPro" id="IPR009574">
    <property type="entry name" value="DUF1189"/>
</dbReference>
<keyword evidence="1" id="KW-0472">Membrane</keyword>
<dbReference type="Proteomes" id="UP001299068">
    <property type="component" value="Unassembled WGS sequence"/>
</dbReference>
<evidence type="ECO:0000313" key="2">
    <source>
        <dbReference type="EMBL" id="MBY0755897.1"/>
    </source>
</evidence>
<keyword evidence="1" id="KW-1133">Transmembrane helix</keyword>
<evidence type="ECO:0000256" key="1">
    <source>
        <dbReference type="SAM" id="Phobius"/>
    </source>
</evidence>
<comment type="caution">
    <text evidence="2">The sequence shown here is derived from an EMBL/GenBank/DDBJ whole genome shotgun (WGS) entry which is preliminary data.</text>
</comment>
<dbReference type="RefSeq" id="WP_221861230.1">
    <property type="nucleotide sequence ID" value="NZ_JAIKTU010000008.1"/>
</dbReference>
<gene>
    <name evidence="2" type="ORF">K5V21_10605</name>
</gene>
<feature type="transmembrane region" description="Helical" evidence="1">
    <location>
        <begin position="232"/>
        <end position="253"/>
    </location>
</feature>
<protein>
    <submittedName>
        <fullName evidence="2">DUF1189 domain-containing protein</fullName>
    </submittedName>
</protein>
<feature type="transmembrane region" description="Helical" evidence="1">
    <location>
        <begin position="31"/>
        <end position="52"/>
    </location>
</feature>
<feature type="transmembrane region" description="Helical" evidence="1">
    <location>
        <begin position="157"/>
        <end position="174"/>
    </location>
</feature>
<accession>A0ABS7KZF6</accession>
<proteinExistence type="predicted"/>
<reference evidence="2 3" key="1">
    <citation type="journal article" date="2021" name="Cell Host Microbe">
        <title>in vivo commensal control of Clostridioides difficile virulence.</title>
        <authorList>
            <person name="Girinathan B.P."/>
            <person name="Dibenedetto N."/>
            <person name="Worley J.N."/>
            <person name="Peltier J."/>
            <person name="Arrieta-Ortiz M.L."/>
            <person name="Rupa Christinal Immanuel S."/>
            <person name="Lavin R."/>
            <person name="Delaney M.L."/>
            <person name="Cummins C."/>
            <person name="Hoffmann M."/>
            <person name="Luo Y."/>
            <person name="Gonzalez-Escalona N."/>
            <person name="Allard M."/>
            <person name="Onderdonk A.B."/>
            <person name="Gerber G.K."/>
            <person name="Sonenshein A.L."/>
            <person name="Baliga N."/>
            <person name="Dupuy B."/>
            <person name="Bry L."/>
        </authorList>
    </citation>
    <scope>NUCLEOTIDE SEQUENCE [LARGE SCALE GENOMIC DNA]</scope>
    <source>
        <strain evidence="2 3">DSM 599</strain>
    </source>
</reference>
<keyword evidence="1" id="KW-0812">Transmembrane</keyword>